<gene>
    <name evidence="2" type="ORF">TrST_g9033</name>
</gene>
<feature type="chain" id="PRO_5040931942" evidence="1">
    <location>
        <begin position="21"/>
        <end position="225"/>
    </location>
</feature>
<evidence type="ECO:0000256" key="1">
    <source>
        <dbReference type="SAM" id="SignalP"/>
    </source>
</evidence>
<sequence length="225" mass="24449">MSSPLFLLTILSLTLLPTSSTDCYSTFYGEFGVSSAPADVDCEGEGINNFFDWSPNLETELVACGEDCFKCMWQVPPSFPITDSEFGVYVEIYSTDDEPTQAPQPMDGADPILYPILSTSAEVDYASFVVCHLSYWESSNNSSSTDPGSRRPSVKIDVITAIEWNGISPDQEDEAFFGGKTSSIIAVSLVSVSVLAGVSMQIYRAHRRSILEQVGNNVGGPISKY</sequence>
<dbReference type="AlphaFoldDB" id="A0A9W6ZQG2"/>
<proteinExistence type="predicted"/>
<protein>
    <submittedName>
        <fullName evidence="2">Uncharacterized protein</fullName>
    </submittedName>
</protein>
<evidence type="ECO:0000313" key="2">
    <source>
        <dbReference type="EMBL" id="GMH56506.1"/>
    </source>
</evidence>
<dbReference type="Proteomes" id="UP001165085">
    <property type="component" value="Unassembled WGS sequence"/>
</dbReference>
<reference evidence="3" key="1">
    <citation type="journal article" date="2023" name="Commun. Biol.">
        <title>Genome analysis of Parmales, the sister group of diatoms, reveals the evolutionary specialization of diatoms from phago-mixotrophs to photoautotrophs.</title>
        <authorList>
            <person name="Ban H."/>
            <person name="Sato S."/>
            <person name="Yoshikawa S."/>
            <person name="Yamada K."/>
            <person name="Nakamura Y."/>
            <person name="Ichinomiya M."/>
            <person name="Sato N."/>
            <person name="Blanc-Mathieu R."/>
            <person name="Endo H."/>
            <person name="Kuwata A."/>
            <person name="Ogata H."/>
        </authorList>
    </citation>
    <scope>NUCLEOTIDE SEQUENCE [LARGE SCALE GENOMIC DNA]</scope>
    <source>
        <strain evidence="3">NIES 3701</strain>
    </source>
</reference>
<feature type="signal peptide" evidence="1">
    <location>
        <begin position="1"/>
        <end position="20"/>
    </location>
</feature>
<name>A0A9W6ZQG2_9STRA</name>
<organism evidence="2 3">
    <name type="scientific">Triparma strigata</name>
    <dbReference type="NCBI Taxonomy" id="1606541"/>
    <lineage>
        <taxon>Eukaryota</taxon>
        <taxon>Sar</taxon>
        <taxon>Stramenopiles</taxon>
        <taxon>Ochrophyta</taxon>
        <taxon>Bolidophyceae</taxon>
        <taxon>Parmales</taxon>
        <taxon>Triparmaceae</taxon>
        <taxon>Triparma</taxon>
    </lineage>
</organism>
<evidence type="ECO:0000313" key="3">
    <source>
        <dbReference type="Proteomes" id="UP001165085"/>
    </source>
</evidence>
<accession>A0A9W6ZQG2</accession>
<comment type="caution">
    <text evidence="2">The sequence shown here is derived from an EMBL/GenBank/DDBJ whole genome shotgun (WGS) entry which is preliminary data.</text>
</comment>
<keyword evidence="3" id="KW-1185">Reference proteome</keyword>
<keyword evidence="1" id="KW-0732">Signal</keyword>
<dbReference type="OrthoDB" id="10614326at2759"/>
<dbReference type="EMBL" id="BRXY01000040">
    <property type="protein sequence ID" value="GMH56506.1"/>
    <property type="molecule type" value="Genomic_DNA"/>
</dbReference>